<feature type="transmembrane region" description="Helical" evidence="8">
    <location>
        <begin position="183"/>
        <end position="202"/>
    </location>
</feature>
<sequence>MKRIYVDINETPPLHRWVALSLQHLFAMFGATVLVPIITGLDVQAALLSSGLGTLLFLVLTKGMIPNYLGSSFAFIGPIISVSASEGPGAAMLGALLAGIVYVIVASIVARIGVGWLNRLLPPMVIGSIIIVIGLSVAGVAVGWALNDPLATADGPQYSLHAVEIAFVAMLVTVIANIYFRGFLSVIPILTGMIAGYVYTAIRYPQWIDFQSIVDAPWIVTPSEMFTKHMLTTQLFEAFGSPSAWIAALIIVPVAFVTLAEHIGHLLVTGSVMERNLMEKPGLHRSLLGDGLATSLASFIGGPPNTTYGENIGVLAITRVYSRNVIALAAVFAIIFAFVGKIGALLMTIPKPVLGGVSIVLFGIIAAQGIRMYVENKIDFAEKRNMVIAAIILVTGIGGFKLEFHNIHIENIVANLTIDNIAMATFLGILLHAILPGKETAFGTAKNGEEQPNTTEKVS</sequence>
<organism evidence="9 10">
    <name type="scientific">Ammoniphilus resinae</name>
    <dbReference type="NCBI Taxonomy" id="861532"/>
    <lineage>
        <taxon>Bacteria</taxon>
        <taxon>Bacillati</taxon>
        <taxon>Bacillota</taxon>
        <taxon>Bacilli</taxon>
        <taxon>Bacillales</taxon>
        <taxon>Paenibacillaceae</taxon>
        <taxon>Aneurinibacillus group</taxon>
        <taxon>Ammoniphilus</taxon>
    </lineage>
</organism>
<feature type="transmembrane region" description="Helical" evidence="8">
    <location>
        <begin position="124"/>
        <end position="146"/>
    </location>
</feature>
<feature type="transmembrane region" description="Helical" evidence="8">
    <location>
        <begin position="325"/>
        <end position="347"/>
    </location>
</feature>
<protein>
    <submittedName>
        <fullName evidence="9">Uracil permease</fullName>
    </submittedName>
</protein>
<evidence type="ECO:0000256" key="1">
    <source>
        <dbReference type="ARBA" id="ARBA00004651"/>
    </source>
</evidence>
<dbReference type="EMBL" id="JAGGKT010000015">
    <property type="protein sequence ID" value="MBP1933968.1"/>
    <property type="molecule type" value="Genomic_DNA"/>
</dbReference>
<evidence type="ECO:0000256" key="7">
    <source>
        <dbReference type="ARBA" id="ARBA00023136"/>
    </source>
</evidence>
<evidence type="ECO:0000313" key="9">
    <source>
        <dbReference type="EMBL" id="MBP1933968.1"/>
    </source>
</evidence>
<reference evidence="9 10" key="1">
    <citation type="submission" date="2021-03" db="EMBL/GenBank/DDBJ databases">
        <title>Genomic Encyclopedia of Type Strains, Phase IV (KMG-IV): sequencing the most valuable type-strain genomes for metagenomic binning, comparative biology and taxonomic classification.</title>
        <authorList>
            <person name="Goeker M."/>
        </authorList>
    </citation>
    <scope>NUCLEOTIDE SEQUENCE [LARGE SCALE GENOMIC DNA]</scope>
    <source>
        <strain evidence="9 10">DSM 24738</strain>
    </source>
</reference>
<dbReference type="PROSITE" id="PS01116">
    <property type="entry name" value="XANTH_URACIL_PERMASE"/>
    <property type="match status" value="1"/>
</dbReference>
<keyword evidence="6 8" id="KW-1133">Transmembrane helix</keyword>
<keyword evidence="5 8" id="KW-0812">Transmembrane</keyword>
<comment type="caution">
    <text evidence="9">The sequence shown here is derived from an EMBL/GenBank/DDBJ whole genome shotgun (WGS) entry which is preliminary data.</text>
</comment>
<dbReference type="Proteomes" id="UP001519343">
    <property type="component" value="Unassembled WGS sequence"/>
</dbReference>
<evidence type="ECO:0000256" key="4">
    <source>
        <dbReference type="ARBA" id="ARBA00022475"/>
    </source>
</evidence>
<dbReference type="PANTHER" id="PTHR42810:SF4">
    <property type="entry name" value="URIC ACID TRANSPORTER UACT"/>
    <property type="match status" value="1"/>
</dbReference>
<dbReference type="InterPro" id="IPR006042">
    <property type="entry name" value="Xan_ur_permease"/>
</dbReference>
<comment type="similarity">
    <text evidence="2">Belongs to the nucleobase:cation symporter-2 (NCS2) (TC 2.A.40) family.</text>
</comment>
<evidence type="ECO:0000256" key="8">
    <source>
        <dbReference type="SAM" id="Phobius"/>
    </source>
</evidence>
<feature type="transmembrane region" description="Helical" evidence="8">
    <location>
        <begin position="68"/>
        <end position="84"/>
    </location>
</feature>
<feature type="transmembrane region" description="Helical" evidence="8">
    <location>
        <begin position="90"/>
        <end position="112"/>
    </location>
</feature>
<keyword evidence="10" id="KW-1185">Reference proteome</keyword>
<evidence type="ECO:0000313" key="10">
    <source>
        <dbReference type="Proteomes" id="UP001519343"/>
    </source>
</evidence>
<comment type="subcellular location">
    <subcellularLocation>
        <location evidence="1">Cell membrane</location>
        <topology evidence="1">Multi-pass membrane protein</topology>
    </subcellularLocation>
</comment>
<dbReference type="PANTHER" id="PTHR42810">
    <property type="entry name" value="PURINE PERMEASE C1399.01C-RELATED"/>
    <property type="match status" value="1"/>
</dbReference>
<name>A0ABS4GUN7_9BACL</name>
<evidence type="ECO:0000256" key="2">
    <source>
        <dbReference type="ARBA" id="ARBA00008821"/>
    </source>
</evidence>
<feature type="transmembrane region" description="Helical" evidence="8">
    <location>
        <begin position="416"/>
        <end position="435"/>
    </location>
</feature>
<keyword evidence="4" id="KW-1003">Cell membrane</keyword>
<feature type="transmembrane region" description="Helical" evidence="8">
    <location>
        <begin position="20"/>
        <end position="38"/>
    </location>
</feature>
<keyword evidence="3" id="KW-0813">Transport</keyword>
<dbReference type="RefSeq" id="WP_209811982.1">
    <property type="nucleotide sequence ID" value="NZ_JAGGKT010000015.1"/>
</dbReference>
<gene>
    <name evidence="9" type="ORF">J2Z37_003985</name>
</gene>
<feature type="transmembrane region" description="Helical" evidence="8">
    <location>
        <begin position="353"/>
        <end position="374"/>
    </location>
</feature>
<keyword evidence="7 8" id="KW-0472">Membrane</keyword>
<accession>A0ABS4GUN7</accession>
<dbReference type="Pfam" id="PF00860">
    <property type="entry name" value="Xan_ur_permease"/>
    <property type="match status" value="1"/>
</dbReference>
<feature type="transmembrane region" description="Helical" evidence="8">
    <location>
        <begin position="386"/>
        <end position="404"/>
    </location>
</feature>
<feature type="transmembrane region" description="Helical" evidence="8">
    <location>
        <begin position="158"/>
        <end position="176"/>
    </location>
</feature>
<evidence type="ECO:0000256" key="3">
    <source>
        <dbReference type="ARBA" id="ARBA00022448"/>
    </source>
</evidence>
<evidence type="ECO:0000256" key="5">
    <source>
        <dbReference type="ARBA" id="ARBA00022692"/>
    </source>
</evidence>
<dbReference type="NCBIfam" id="TIGR00801">
    <property type="entry name" value="ncs2"/>
    <property type="match status" value="1"/>
</dbReference>
<proteinExistence type="inferred from homology"/>
<feature type="transmembrane region" description="Helical" evidence="8">
    <location>
        <begin position="244"/>
        <end position="268"/>
    </location>
</feature>
<dbReference type="InterPro" id="IPR006043">
    <property type="entry name" value="NCS2"/>
</dbReference>
<feature type="transmembrane region" description="Helical" evidence="8">
    <location>
        <begin position="44"/>
        <end position="61"/>
    </location>
</feature>
<evidence type="ECO:0000256" key="6">
    <source>
        <dbReference type="ARBA" id="ARBA00022989"/>
    </source>
</evidence>